<evidence type="ECO:0000256" key="1">
    <source>
        <dbReference type="SAM" id="MobiDB-lite"/>
    </source>
</evidence>
<gene>
    <name evidence="2" type="ORF">QBC46DRAFT_72296</name>
</gene>
<name>A0AAN6ND13_9PEZI</name>
<protein>
    <submittedName>
        <fullName evidence="2">Uncharacterized protein</fullName>
    </submittedName>
</protein>
<dbReference type="Proteomes" id="UP001303473">
    <property type="component" value="Unassembled WGS sequence"/>
</dbReference>
<keyword evidence="3" id="KW-1185">Reference proteome</keyword>
<organism evidence="2 3">
    <name type="scientific">Diplogelasinospora grovesii</name>
    <dbReference type="NCBI Taxonomy" id="303347"/>
    <lineage>
        <taxon>Eukaryota</taxon>
        <taxon>Fungi</taxon>
        <taxon>Dikarya</taxon>
        <taxon>Ascomycota</taxon>
        <taxon>Pezizomycotina</taxon>
        <taxon>Sordariomycetes</taxon>
        <taxon>Sordariomycetidae</taxon>
        <taxon>Sordariales</taxon>
        <taxon>Diplogelasinosporaceae</taxon>
        <taxon>Diplogelasinospora</taxon>
    </lineage>
</organism>
<dbReference type="EMBL" id="MU853773">
    <property type="protein sequence ID" value="KAK3942523.1"/>
    <property type="molecule type" value="Genomic_DNA"/>
</dbReference>
<sequence length="82" mass="8744">MTPLSPWLRRTMIFGSTLTIPAISMSIYTPASTPITSTPTTTTTSIGRMTAARSGERPVGVAKPTRAGRLPKPSQRLLSSLD</sequence>
<evidence type="ECO:0000313" key="2">
    <source>
        <dbReference type="EMBL" id="KAK3942523.1"/>
    </source>
</evidence>
<feature type="region of interest" description="Disordered" evidence="1">
    <location>
        <begin position="31"/>
        <end position="82"/>
    </location>
</feature>
<proteinExistence type="predicted"/>
<comment type="caution">
    <text evidence="2">The sequence shown here is derived from an EMBL/GenBank/DDBJ whole genome shotgun (WGS) entry which is preliminary data.</text>
</comment>
<evidence type="ECO:0000313" key="3">
    <source>
        <dbReference type="Proteomes" id="UP001303473"/>
    </source>
</evidence>
<feature type="compositionally biased region" description="Low complexity" evidence="1">
    <location>
        <begin position="31"/>
        <end position="46"/>
    </location>
</feature>
<reference evidence="3" key="1">
    <citation type="journal article" date="2023" name="Mol. Phylogenet. Evol.">
        <title>Genome-scale phylogeny and comparative genomics of the fungal order Sordariales.</title>
        <authorList>
            <person name="Hensen N."/>
            <person name="Bonometti L."/>
            <person name="Westerberg I."/>
            <person name="Brannstrom I.O."/>
            <person name="Guillou S."/>
            <person name="Cros-Aarteil S."/>
            <person name="Calhoun S."/>
            <person name="Haridas S."/>
            <person name="Kuo A."/>
            <person name="Mondo S."/>
            <person name="Pangilinan J."/>
            <person name="Riley R."/>
            <person name="LaButti K."/>
            <person name="Andreopoulos B."/>
            <person name="Lipzen A."/>
            <person name="Chen C."/>
            <person name="Yan M."/>
            <person name="Daum C."/>
            <person name="Ng V."/>
            <person name="Clum A."/>
            <person name="Steindorff A."/>
            <person name="Ohm R.A."/>
            <person name="Martin F."/>
            <person name="Silar P."/>
            <person name="Natvig D.O."/>
            <person name="Lalanne C."/>
            <person name="Gautier V."/>
            <person name="Ament-Velasquez S.L."/>
            <person name="Kruys A."/>
            <person name="Hutchinson M.I."/>
            <person name="Powell A.J."/>
            <person name="Barry K."/>
            <person name="Miller A.N."/>
            <person name="Grigoriev I.V."/>
            <person name="Debuchy R."/>
            <person name="Gladieux P."/>
            <person name="Hiltunen Thoren M."/>
            <person name="Johannesson H."/>
        </authorList>
    </citation>
    <scope>NUCLEOTIDE SEQUENCE [LARGE SCALE GENOMIC DNA]</scope>
    <source>
        <strain evidence="3">CBS 340.73</strain>
    </source>
</reference>
<accession>A0AAN6ND13</accession>
<dbReference type="AlphaFoldDB" id="A0AAN6ND13"/>